<gene>
    <name evidence="1" type="ORF">FE784_15765</name>
</gene>
<evidence type="ECO:0000313" key="2">
    <source>
        <dbReference type="Proteomes" id="UP000307943"/>
    </source>
</evidence>
<protein>
    <recommendedName>
        <fullName evidence="3">Adenosylcobinamide amidohydrolase</fullName>
    </recommendedName>
</protein>
<dbReference type="Pfam" id="PF01955">
    <property type="entry name" value="CbiZ"/>
    <property type="match status" value="1"/>
</dbReference>
<accession>A0A5C4TA21</accession>
<comment type="caution">
    <text evidence="1">The sequence shown here is derived from an EMBL/GenBank/DDBJ whole genome shotgun (WGS) entry which is preliminary data.</text>
</comment>
<keyword evidence="2" id="KW-1185">Reference proteome</keyword>
<dbReference type="InterPro" id="IPR052209">
    <property type="entry name" value="CbiZ"/>
</dbReference>
<dbReference type="AlphaFoldDB" id="A0A5C4TA21"/>
<dbReference type="OrthoDB" id="34339at2"/>
<dbReference type="Proteomes" id="UP000307943">
    <property type="component" value="Unassembled WGS sequence"/>
</dbReference>
<organism evidence="1 2">
    <name type="scientific">Paenibacillus hemerocallicola</name>
    <dbReference type="NCBI Taxonomy" id="1172614"/>
    <lineage>
        <taxon>Bacteria</taxon>
        <taxon>Bacillati</taxon>
        <taxon>Bacillota</taxon>
        <taxon>Bacilli</taxon>
        <taxon>Bacillales</taxon>
        <taxon>Paenibacillaceae</taxon>
        <taxon>Paenibacillus</taxon>
    </lineage>
</organism>
<proteinExistence type="predicted"/>
<name>A0A5C4TA21_9BACL</name>
<dbReference type="EMBL" id="VDCQ01000020">
    <property type="protein sequence ID" value="TNJ65277.1"/>
    <property type="molecule type" value="Genomic_DNA"/>
</dbReference>
<dbReference type="PANTHER" id="PTHR35336">
    <property type="entry name" value="ADENOSYLCOBINAMIDE AMIDOHYDROLASE"/>
    <property type="match status" value="1"/>
</dbReference>
<dbReference type="InterPro" id="IPR002808">
    <property type="entry name" value="AdoCbi_amidolase"/>
</dbReference>
<sequence length="229" mass="24146">MDIGPGPVPGIRCSKVHTMNADYIAIKAEDWLQTLNSSIWGGGFGKARHLVNRQVPKSYMCDDPEVEMESFLRSNGFDPGSAVAMLTAARVEDAGESHGRVGRLHVSAWVTAGLGNTVRAGTTEGTDRLYPGTINSIVVIDGRLTQAAMVNAVITATEAKAAALQDLGVKARNSQLLATGTSTDAVLIAATGRGDPFRYAGTATTVGYWIGKTVYEATVRSAKAYAART</sequence>
<evidence type="ECO:0000313" key="1">
    <source>
        <dbReference type="EMBL" id="TNJ65277.1"/>
    </source>
</evidence>
<dbReference type="RefSeq" id="WP_139603178.1">
    <property type="nucleotide sequence ID" value="NZ_VDCQ01000020.1"/>
</dbReference>
<evidence type="ECO:0008006" key="3">
    <source>
        <dbReference type="Google" id="ProtNLM"/>
    </source>
</evidence>
<reference evidence="1 2" key="1">
    <citation type="submission" date="2019-05" db="EMBL/GenBank/DDBJ databases">
        <title>We sequenced the genome of Paenibacillus hemerocallicola KCTC 33185 for further insight into its adaptation and study the phylogeny of Paenibacillus.</title>
        <authorList>
            <person name="Narsing Rao M.P."/>
        </authorList>
    </citation>
    <scope>NUCLEOTIDE SEQUENCE [LARGE SCALE GENOMIC DNA]</scope>
    <source>
        <strain evidence="1 2">KCTC 33185</strain>
    </source>
</reference>
<dbReference type="PANTHER" id="PTHR35336:SF5">
    <property type="entry name" value="ADENOSYLCOBINAMIDE AMIDOHYDROLASE"/>
    <property type="match status" value="1"/>
</dbReference>